<evidence type="ECO:0000256" key="3">
    <source>
        <dbReference type="ARBA" id="ARBA00013222"/>
    </source>
</evidence>
<dbReference type="InterPro" id="IPR029068">
    <property type="entry name" value="Glyas_Bleomycin-R_OHBP_Dase"/>
</dbReference>
<feature type="binding site" evidence="10">
    <location>
        <position position="183"/>
    </location>
    <ligand>
        <name>Fe cation</name>
        <dbReference type="ChEBI" id="CHEBI:24875"/>
    </ligand>
</feature>
<dbReference type="AlphaFoldDB" id="A0A875S6C5"/>
<dbReference type="SUPFAM" id="SSF54593">
    <property type="entry name" value="Glyoxalase/Bleomycin resistance protein/Dihydroxybiphenyl dioxygenase"/>
    <property type="match status" value="1"/>
</dbReference>
<dbReference type="FunFam" id="3.10.180.10:FF:000001">
    <property type="entry name" value="4-hydroxyphenylpyruvate dioxygenase"/>
    <property type="match status" value="1"/>
</dbReference>
<accession>A0A875S6C5</accession>
<dbReference type="InterPro" id="IPR005956">
    <property type="entry name" value="4OHPhenylPyrv_dOase"/>
</dbReference>
<evidence type="ECO:0000256" key="4">
    <source>
        <dbReference type="ARBA" id="ARBA00022723"/>
    </source>
</evidence>
<dbReference type="KEGG" id="bnn:FOA43_003862"/>
<proteinExistence type="inferred from homology"/>
<protein>
    <recommendedName>
        <fullName evidence="3 9">4-hydroxyphenylpyruvate dioxygenase</fullName>
    </recommendedName>
</protein>
<dbReference type="OrthoDB" id="414569at2759"/>
<feature type="binding site" evidence="10">
    <location>
        <position position="350"/>
    </location>
    <ligand>
        <name>Fe cation</name>
        <dbReference type="ChEBI" id="CHEBI:24875"/>
    </ligand>
</feature>
<evidence type="ECO:0000256" key="5">
    <source>
        <dbReference type="ARBA" id="ARBA00022737"/>
    </source>
</evidence>
<dbReference type="UniPathway" id="UPA00139">
    <property type="reaction ID" value="UER00362"/>
</dbReference>
<evidence type="ECO:0000256" key="9">
    <source>
        <dbReference type="PIRNR" id="PIRNR009283"/>
    </source>
</evidence>
<evidence type="ECO:0000256" key="6">
    <source>
        <dbReference type="ARBA" id="ARBA00022878"/>
    </source>
</evidence>
<dbReference type="PANTHER" id="PTHR11959:SF1">
    <property type="entry name" value="4-HYDROXYPHENYLPYRUVATE DIOXYGENASE"/>
    <property type="match status" value="1"/>
</dbReference>
<dbReference type="GO" id="GO:0046872">
    <property type="term" value="F:metal ion binding"/>
    <property type="evidence" value="ECO:0007669"/>
    <property type="project" value="UniProtKB-KW"/>
</dbReference>
<evidence type="ECO:0000256" key="1">
    <source>
        <dbReference type="ARBA" id="ARBA00005162"/>
    </source>
</evidence>
<evidence type="ECO:0000313" key="13">
    <source>
        <dbReference type="Proteomes" id="UP000662931"/>
    </source>
</evidence>
<keyword evidence="8" id="KW-0585">Phenylalanine catabolism</keyword>
<keyword evidence="13" id="KW-1185">Reference proteome</keyword>
<dbReference type="NCBIfam" id="TIGR01263">
    <property type="entry name" value="4HPPD"/>
    <property type="match status" value="1"/>
</dbReference>
<dbReference type="PROSITE" id="PS51819">
    <property type="entry name" value="VOC"/>
    <property type="match status" value="2"/>
</dbReference>
<dbReference type="GO" id="GO:0003868">
    <property type="term" value="F:4-hydroxyphenylpyruvate dioxygenase activity"/>
    <property type="evidence" value="ECO:0007669"/>
    <property type="project" value="InterPro"/>
</dbReference>
<reference evidence="12" key="1">
    <citation type="submission" date="2020-10" db="EMBL/GenBank/DDBJ databases">
        <authorList>
            <person name="Roach M.J.R."/>
        </authorList>
    </citation>
    <scope>NUCLEOTIDE SEQUENCE</scope>
    <source>
        <strain evidence="12">CBS 1945</strain>
    </source>
</reference>
<dbReference type="PANTHER" id="PTHR11959">
    <property type="entry name" value="4-HYDROXYPHENYLPYRUVATE DIOXYGENASE"/>
    <property type="match status" value="1"/>
</dbReference>
<dbReference type="GeneID" id="62197262"/>
<dbReference type="Pfam" id="PF00903">
    <property type="entry name" value="Glyoxalase"/>
    <property type="match status" value="1"/>
</dbReference>
<keyword evidence="7 10" id="KW-0408">Iron</keyword>
<comment type="similarity">
    <text evidence="2 9">Belongs to the 4HPPD family.</text>
</comment>
<organism evidence="12 13">
    <name type="scientific">Eeniella nana</name>
    <name type="common">Yeast</name>
    <name type="synonym">Brettanomyces nanus</name>
    <dbReference type="NCBI Taxonomy" id="13502"/>
    <lineage>
        <taxon>Eukaryota</taxon>
        <taxon>Fungi</taxon>
        <taxon>Dikarya</taxon>
        <taxon>Ascomycota</taxon>
        <taxon>Saccharomycotina</taxon>
        <taxon>Pichiomycetes</taxon>
        <taxon>Pichiales</taxon>
        <taxon>Pichiaceae</taxon>
        <taxon>Brettanomyces</taxon>
    </lineage>
</organism>
<comment type="pathway">
    <text evidence="1">Amino-acid degradation; L-phenylalanine degradation; acetoacetate and fumarate from L-phenylalanine: step 3/6.</text>
</comment>
<keyword evidence="5" id="KW-0677">Repeat</keyword>
<dbReference type="CDD" id="cd07250">
    <property type="entry name" value="HPPD_C_like"/>
    <property type="match status" value="1"/>
</dbReference>
<feature type="domain" description="VOC" evidence="11">
    <location>
        <begin position="9"/>
        <end position="148"/>
    </location>
</feature>
<evidence type="ECO:0000313" key="12">
    <source>
        <dbReference type="EMBL" id="QPG76473.1"/>
    </source>
</evidence>
<dbReference type="InterPro" id="IPR037523">
    <property type="entry name" value="VOC_core"/>
</dbReference>
<keyword evidence="6" id="KW-0828">Tyrosine catabolism</keyword>
<dbReference type="PIRSF" id="PIRSF009283">
    <property type="entry name" value="HPP_dOase"/>
    <property type="match status" value="1"/>
</dbReference>
<evidence type="ECO:0000256" key="8">
    <source>
        <dbReference type="ARBA" id="ARBA00023232"/>
    </source>
</evidence>
<dbReference type="Proteomes" id="UP000662931">
    <property type="component" value="Chromosome 4"/>
</dbReference>
<dbReference type="InterPro" id="IPR004360">
    <property type="entry name" value="Glyas_Fos-R_dOase_dom"/>
</dbReference>
<dbReference type="GO" id="GO:0006572">
    <property type="term" value="P:L-tyrosine catabolic process"/>
    <property type="evidence" value="ECO:0007669"/>
    <property type="project" value="UniProtKB-KW"/>
</dbReference>
<dbReference type="GO" id="GO:0006559">
    <property type="term" value="P:L-phenylalanine catabolic process"/>
    <property type="evidence" value="ECO:0007669"/>
    <property type="project" value="UniProtKB-UniPathway"/>
</dbReference>
<dbReference type="RefSeq" id="XP_038780038.1">
    <property type="nucleotide sequence ID" value="XM_038924110.1"/>
</dbReference>
<evidence type="ECO:0000256" key="10">
    <source>
        <dbReference type="PIRSR" id="PIRSR009283-1"/>
    </source>
</evidence>
<name>A0A875S6C5_EENNA</name>
<evidence type="ECO:0000256" key="7">
    <source>
        <dbReference type="ARBA" id="ARBA00023004"/>
    </source>
</evidence>
<dbReference type="CDD" id="cd08342">
    <property type="entry name" value="HPPD_N_like"/>
    <property type="match status" value="1"/>
</dbReference>
<dbReference type="EMBL" id="CP064815">
    <property type="protein sequence ID" value="QPG76473.1"/>
    <property type="molecule type" value="Genomic_DNA"/>
</dbReference>
<gene>
    <name evidence="12" type="ORF">FOA43_003862</name>
</gene>
<dbReference type="InterPro" id="IPR041735">
    <property type="entry name" value="4OHPhenylPyrv_dOase_C"/>
</dbReference>
<sequence length="386" mass="44061">MSLTPLYLGYDHVTFYVGSVKAMASFLIDKYGFIPYCTMGLETGSRKVSGFVVKNGNVIIQLINTVIPLHTQRTDPLVDVIHTHIAYHGDSVKDVAFKVDNVEGAYEMAIAGGAKSLMEPKTFIDEFGEITMARVSGIADTVHTLVNRSKYNGFLPGPYRMEEYSFNDEVHKDEPISLNCIDHVVQNDGWNKMEEDCKYYEKVFGFHQFWSVDDSVIHTDYSALKSTVMASENEIIKLPINEPAKGLKTSQIEEFMEFNGSAGIQHLALRVDDILTTVDHMKKRGVEFIIVPEQYYSSLKKRLENSKHPRFVEPFERIKELGILVDYDEHGYLLQLFTRPLFDRPSFFLEIIQRRNHDGFGAGNFKSLFEVLELDQARRGNLRDSN</sequence>
<comment type="cofactor">
    <cofactor evidence="10">
        <name>Fe cation</name>
        <dbReference type="ChEBI" id="CHEBI:24875"/>
    </cofactor>
    <text evidence="10">Binds 1 Fe cation per subunit.</text>
</comment>
<evidence type="ECO:0000259" key="11">
    <source>
        <dbReference type="PROSITE" id="PS51819"/>
    </source>
</evidence>
<evidence type="ECO:0000256" key="2">
    <source>
        <dbReference type="ARBA" id="ARBA00005877"/>
    </source>
</evidence>
<feature type="domain" description="VOC" evidence="11">
    <location>
        <begin position="180"/>
        <end position="339"/>
    </location>
</feature>
<feature type="binding site" evidence="10">
    <location>
        <position position="266"/>
    </location>
    <ligand>
        <name>Fe cation</name>
        <dbReference type="ChEBI" id="CHEBI:24875"/>
    </ligand>
</feature>
<keyword evidence="4 10" id="KW-0479">Metal-binding</keyword>
<dbReference type="Gene3D" id="3.10.180.10">
    <property type="entry name" value="2,3-Dihydroxybiphenyl 1,2-Dioxygenase, domain 1"/>
    <property type="match status" value="2"/>
</dbReference>
<dbReference type="InterPro" id="IPR041736">
    <property type="entry name" value="4OHPhenylPyrv_dOase_N"/>
</dbReference>